<feature type="transmembrane region" description="Helical" evidence="1">
    <location>
        <begin position="66"/>
        <end position="87"/>
    </location>
</feature>
<keyword evidence="1" id="KW-0472">Membrane</keyword>
<keyword evidence="1" id="KW-0812">Transmembrane</keyword>
<gene>
    <name evidence="2" type="ORF">K3152_00010</name>
</gene>
<accession>A0ABS7ITM4</accession>
<sequence length="286" mass="30683">MSETGQHETTPHSDTGAGKRLWRSSLPKWALWLSLGVLAWFALAAFGPKFGLIPWQTGLGFMLRDAGLPLIGISAVFALVALVFALVKTPRGPWWKAAIALAIPVTLLMGLMSLRAQAESVPPIHDVATDLRDPPTFSPATMALRSELGANPVNDYGTPLGQLPMWEGSDDEVLKAKNHADIIAEEYQGLKPIILGNASEEQAFDAIIAAMGEIGLQEVRRVEGSNTVEGVAETFAFGFKDDVVARVADGQIDLRSVSRVGVSDLGYNAARVRELTEAIEARLAGE</sequence>
<dbReference type="InterPro" id="IPR010865">
    <property type="entry name" value="DUF1499"/>
</dbReference>
<dbReference type="RefSeq" id="WP_221572069.1">
    <property type="nucleotide sequence ID" value="NZ_JAIGNK010000001.1"/>
</dbReference>
<comment type="caution">
    <text evidence="2">The sequence shown here is derived from an EMBL/GenBank/DDBJ whole genome shotgun (WGS) entry which is preliminary data.</text>
</comment>
<keyword evidence="1" id="KW-1133">Transmembrane helix</keyword>
<proteinExistence type="predicted"/>
<feature type="transmembrane region" description="Helical" evidence="1">
    <location>
        <begin position="29"/>
        <end position="46"/>
    </location>
</feature>
<evidence type="ECO:0000313" key="2">
    <source>
        <dbReference type="EMBL" id="MBX7456620.1"/>
    </source>
</evidence>
<name>A0ABS7ITM4_9SPHN</name>
<evidence type="ECO:0000313" key="3">
    <source>
        <dbReference type="Proteomes" id="UP000783253"/>
    </source>
</evidence>
<organism evidence="2 3">
    <name type="scientific">Qipengyuania polymorpha</name>
    <dbReference type="NCBI Taxonomy" id="2867234"/>
    <lineage>
        <taxon>Bacteria</taxon>
        <taxon>Pseudomonadati</taxon>
        <taxon>Pseudomonadota</taxon>
        <taxon>Alphaproteobacteria</taxon>
        <taxon>Sphingomonadales</taxon>
        <taxon>Erythrobacteraceae</taxon>
        <taxon>Qipengyuania</taxon>
    </lineage>
</organism>
<reference evidence="2 3" key="1">
    <citation type="submission" date="2021-08" db="EMBL/GenBank/DDBJ databases">
        <title>Comparative Genomics Analysis of the Genus Qipengyuania Reveals Extensive Genetic Diversity and Metabolic Versatility, Including the Description of Fifteen Novel Species.</title>
        <authorList>
            <person name="Liu Y."/>
        </authorList>
    </citation>
    <scope>NUCLEOTIDE SEQUENCE [LARGE SCALE GENOMIC DNA]</scope>
    <source>
        <strain evidence="2 3">1NDH17</strain>
    </source>
</reference>
<protein>
    <submittedName>
        <fullName evidence="2">DUF1499 domain-containing protein</fullName>
    </submittedName>
</protein>
<dbReference type="Pfam" id="PF07386">
    <property type="entry name" value="DUF1499"/>
    <property type="match status" value="1"/>
</dbReference>
<keyword evidence="3" id="KW-1185">Reference proteome</keyword>
<dbReference type="Proteomes" id="UP000783253">
    <property type="component" value="Unassembled WGS sequence"/>
</dbReference>
<dbReference type="EMBL" id="JAIGNK010000001">
    <property type="protein sequence ID" value="MBX7456620.1"/>
    <property type="molecule type" value="Genomic_DNA"/>
</dbReference>
<feature type="transmembrane region" description="Helical" evidence="1">
    <location>
        <begin position="94"/>
        <end position="114"/>
    </location>
</feature>
<evidence type="ECO:0000256" key="1">
    <source>
        <dbReference type="SAM" id="Phobius"/>
    </source>
</evidence>